<organism evidence="2 3">
    <name type="scientific">Ancylostoma ceylanicum</name>
    <dbReference type="NCBI Taxonomy" id="53326"/>
    <lineage>
        <taxon>Eukaryota</taxon>
        <taxon>Metazoa</taxon>
        <taxon>Ecdysozoa</taxon>
        <taxon>Nematoda</taxon>
        <taxon>Chromadorea</taxon>
        <taxon>Rhabditida</taxon>
        <taxon>Rhabditina</taxon>
        <taxon>Rhabditomorpha</taxon>
        <taxon>Strongyloidea</taxon>
        <taxon>Ancylostomatidae</taxon>
        <taxon>Ancylostomatinae</taxon>
        <taxon>Ancylostoma</taxon>
    </lineage>
</organism>
<protein>
    <submittedName>
        <fullName evidence="2">Uncharacterized protein</fullName>
    </submittedName>
</protein>
<evidence type="ECO:0000313" key="3">
    <source>
        <dbReference type="Proteomes" id="UP000024635"/>
    </source>
</evidence>
<keyword evidence="3" id="KW-1185">Reference proteome</keyword>
<name>A0A016VRH8_9BILA</name>
<feature type="chain" id="PRO_5013334359" evidence="1">
    <location>
        <begin position="16"/>
        <end position="116"/>
    </location>
</feature>
<accession>A0A016VRH8</accession>
<comment type="caution">
    <text evidence="2">The sequence shown here is derived from an EMBL/GenBank/DDBJ whole genome shotgun (WGS) entry which is preliminary data.</text>
</comment>
<gene>
    <name evidence="2" type="primary">Acey_s0006.g3084</name>
    <name evidence="2" type="ORF">Y032_0006g3084</name>
</gene>
<reference evidence="3" key="1">
    <citation type="journal article" date="2015" name="Nat. Genet.">
        <title>The genome and transcriptome of the zoonotic hookworm Ancylostoma ceylanicum identify infection-specific gene families.</title>
        <authorList>
            <person name="Schwarz E.M."/>
            <person name="Hu Y."/>
            <person name="Antoshechkin I."/>
            <person name="Miller M.M."/>
            <person name="Sternberg P.W."/>
            <person name="Aroian R.V."/>
        </authorList>
    </citation>
    <scope>NUCLEOTIDE SEQUENCE</scope>
    <source>
        <strain evidence="3">HY135</strain>
    </source>
</reference>
<evidence type="ECO:0000256" key="1">
    <source>
        <dbReference type="SAM" id="SignalP"/>
    </source>
</evidence>
<dbReference type="Proteomes" id="UP000024635">
    <property type="component" value="Unassembled WGS sequence"/>
</dbReference>
<feature type="signal peptide" evidence="1">
    <location>
        <begin position="1"/>
        <end position="15"/>
    </location>
</feature>
<keyword evidence="1" id="KW-0732">Signal</keyword>
<dbReference type="AlphaFoldDB" id="A0A016VRH8"/>
<evidence type="ECO:0000313" key="2">
    <source>
        <dbReference type="EMBL" id="EYC29632.1"/>
    </source>
</evidence>
<sequence length="116" mass="12952">MCLVILGTMIRLSLFRIKMTPSSVDPEEGETYHCVKTHQAHRCVKTHQAHRLCAPHVSAPDMGKNRYNSSQRQIWEQVKTDLKSASRAALSSMHLATNDHTDPASFPCEHRGGVAT</sequence>
<dbReference type="EMBL" id="JARK01001342">
    <property type="protein sequence ID" value="EYC29632.1"/>
    <property type="molecule type" value="Genomic_DNA"/>
</dbReference>
<proteinExistence type="predicted"/>